<feature type="transmembrane region" description="Helical" evidence="1">
    <location>
        <begin position="34"/>
        <end position="54"/>
    </location>
</feature>
<organism evidence="2 3">
    <name type="scientific">Nocardiopsis alba</name>
    <dbReference type="NCBI Taxonomy" id="53437"/>
    <lineage>
        <taxon>Bacteria</taxon>
        <taxon>Bacillati</taxon>
        <taxon>Actinomycetota</taxon>
        <taxon>Actinomycetes</taxon>
        <taxon>Streptosporangiales</taxon>
        <taxon>Nocardiopsidaceae</taxon>
        <taxon>Nocardiopsis</taxon>
    </lineage>
</organism>
<accession>A0A7K2IRY8</accession>
<dbReference type="AlphaFoldDB" id="A0A7K2IRY8"/>
<reference evidence="2 3" key="1">
    <citation type="journal article" date="2019" name="Nat. Commun.">
        <title>The antimicrobial potential of Streptomyces from insect microbiomes.</title>
        <authorList>
            <person name="Chevrette M.G."/>
            <person name="Carlson C.M."/>
            <person name="Ortega H.E."/>
            <person name="Thomas C."/>
            <person name="Ananiev G.E."/>
            <person name="Barns K.J."/>
            <person name="Book A.J."/>
            <person name="Cagnazzo J."/>
            <person name="Carlos C."/>
            <person name="Flanigan W."/>
            <person name="Grubbs K.J."/>
            <person name="Horn H.A."/>
            <person name="Hoffmann F.M."/>
            <person name="Klassen J.L."/>
            <person name="Knack J.J."/>
            <person name="Lewin G.R."/>
            <person name="McDonald B.R."/>
            <person name="Muller L."/>
            <person name="Melo W.G.P."/>
            <person name="Pinto-Tomas A.A."/>
            <person name="Schmitz A."/>
            <person name="Wendt-Pienkowski E."/>
            <person name="Wildman S."/>
            <person name="Zhao M."/>
            <person name="Zhang F."/>
            <person name="Bugni T.S."/>
            <person name="Andes D.R."/>
            <person name="Pupo M.T."/>
            <person name="Currie C.R."/>
        </authorList>
    </citation>
    <scope>NUCLEOTIDE SEQUENCE [LARGE SCALE GENOMIC DNA]</scope>
    <source>
        <strain evidence="2 3">SID5840</strain>
    </source>
</reference>
<dbReference type="Proteomes" id="UP000467124">
    <property type="component" value="Unassembled WGS sequence"/>
</dbReference>
<evidence type="ECO:0000313" key="2">
    <source>
        <dbReference type="EMBL" id="MYR32564.1"/>
    </source>
</evidence>
<keyword evidence="1" id="KW-1133">Transmembrane helix</keyword>
<keyword evidence="1" id="KW-0812">Transmembrane</keyword>
<dbReference type="PANTHER" id="PTHR43221">
    <property type="entry name" value="PROTEASE HTPX"/>
    <property type="match status" value="1"/>
</dbReference>
<proteinExistence type="predicted"/>
<name>A0A7K2IRY8_9ACTN</name>
<keyword evidence="1" id="KW-0472">Membrane</keyword>
<dbReference type="InterPro" id="IPR050083">
    <property type="entry name" value="HtpX_protease"/>
</dbReference>
<dbReference type="GeneID" id="91393031"/>
<dbReference type="EMBL" id="WWHY01000001">
    <property type="protein sequence ID" value="MYR32564.1"/>
    <property type="molecule type" value="Genomic_DNA"/>
</dbReference>
<evidence type="ECO:0000313" key="3">
    <source>
        <dbReference type="Proteomes" id="UP000467124"/>
    </source>
</evidence>
<sequence length="280" mass="30705">MTHTRPHGYIRDAYIEDTDAEIVPPPGHPWERPLFLLCVLVSLLLAAVLLRLLWTVSGTSPWIPILAVSVPLGCWWARGLRYARERAESVRISPTQFPEAYRLVMTLSAETGLTRAPEAYVRIGTPSASLDAAAHGLRRYLILPGAMFDGEGRLRDPDALAFLVAHQIGHIAAGHTGYWQRLATLGAELVPGLGAALARVREYTADDHALAQAPEGAHAVRLFAGGAELYTRVNLGEMAARATGERGVSLSLYHLLSRRPSNVRRMAALRDRGRRGRVFL</sequence>
<gene>
    <name evidence="2" type="ORF">GTW20_09825</name>
</gene>
<dbReference type="CDD" id="cd07325">
    <property type="entry name" value="M48_Ste24p_like"/>
    <property type="match status" value="1"/>
</dbReference>
<evidence type="ECO:0000256" key="1">
    <source>
        <dbReference type="SAM" id="Phobius"/>
    </source>
</evidence>
<dbReference type="PANTHER" id="PTHR43221:SF1">
    <property type="entry name" value="PROTEASE HTPX"/>
    <property type="match status" value="1"/>
</dbReference>
<feature type="transmembrane region" description="Helical" evidence="1">
    <location>
        <begin position="60"/>
        <end position="77"/>
    </location>
</feature>
<protein>
    <submittedName>
        <fullName evidence="2">Peptidase M48</fullName>
    </submittedName>
</protein>
<comment type="caution">
    <text evidence="2">The sequence shown here is derived from an EMBL/GenBank/DDBJ whole genome shotgun (WGS) entry which is preliminary data.</text>
</comment>
<dbReference type="RefSeq" id="WP_017533097.1">
    <property type="nucleotide sequence ID" value="NZ_BAZE01000010.1"/>
</dbReference>